<protein>
    <recommendedName>
        <fullName evidence="4">DUF3592 domain-containing protein</fullName>
    </recommendedName>
</protein>
<evidence type="ECO:0000256" key="1">
    <source>
        <dbReference type="SAM" id="Phobius"/>
    </source>
</evidence>
<evidence type="ECO:0000313" key="3">
    <source>
        <dbReference type="Proteomes" id="UP000327294"/>
    </source>
</evidence>
<feature type="transmembrane region" description="Helical" evidence="1">
    <location>
        <begin position="53"/>
        <end position="72"/>
    </location>
</feature>
<keyword evidence="1" id="KW-0812">Transmembrane</keyword>
<dbReference type="EMBL" id="CP045096">
    <property type="protein sequence ID" value="QFR02813.1"/>
    <property type="molecule type" value="Genomic_DNA"/>
</dbReference>
<name>A0A5P8KJ27_9ACTN</name>
<evidence type="ECO:0008006" key="4">
    <source>
        <dbReference type="Google" id="ProtNLM"/>
    </source>
</evidence>
<keyword evidence="1" id="KW-0472">Membrane</keyword>
<proteinExistence type="predicted"/>
<sequence>MVAHATAFVWGPAEFVGLPPRWLFAEGILVGVLSATAIIGVGIAGVWTGHPALAAGEGGLVIAAALTLYLLITGAGRALVGTAAVLGLCLALLMPQVAGWVVLTQRGEVRPAVVTLVEGGPGTGIEGGRYLCSVAGRAGAPLSTRIWRGCEGSTRPGDALTVVFDPRGAVPPRGVAPGTDRGPLLGVAAVALALVAGCALAVIRSYRLDPPS</sequence>
<dbReference type="Proteomes" id="UP000327294">
    <property type="component" value="Chromosome"/>
</dbReference>
<keyword evidence="3" id="KW-1185">Reference proteome</keyword>
<keyword evidence="1" id="KW-1133">Transmembrane helix</keyword>
<accession>A0A5P8KJ27</accession>
<evidence type="ECO:0000313" key="2">
    <source>
        <dbReference type="EMBL" id="QFR02813.1"/>
    </source>
</evidence>
<dbReference type="KEGG" id="sphv:F9278_25985"/>
<gene>
    <name evidence="2" type="ORF">F9278_25985</name>
</gene>
<feature type="transmembrane region" description="Helical" evidence="1">
    <location>
        <begin position="28"/>
        <end position="47"/>
    </location>
</feature>
<dbReference type="AlphaFoldDB" id="A0A5P8KJ27"/>
<feature type="transmembrane region" description="Helical" evidence="1">
    <location>
        <begin position="79"/>
        <end position="103"/>
    </location>
</feature>
<organism evidence="2 3">
    <name type="scientific">Streptomyces phaeolivaceus</name>
    <dbReference type="NCBI Taxonomy" id="2653200"/>
    <lineage>
        <taxon>Bacteria</taxon>
        <taxon>Bacillati</taxon>
        <taxon>Actinomycetota</taxon>
        <taxon>Actinomycetes</taxon>
        <taxon>Kitasatosporales</taxon>
        <taxon>Streptomycetaceae</taxon>
        <taxon>Streptomyces</taxon>
    </lineage>
</organism>
<feature type="transmembrane region" description="Helical" evidence="1">
    <location>
        <begin position="184"/>
        <end position="203"/>
    </location>
</feature>
<reference evidence="2 3" key="1">
    <citation type="submission" date="2019-10" db="EMBL/GenBank/DDBJ databases">
        <title>Streptomyces sp. strain GY16 isolated from leaves of Broussonetia papyrifera.</title>
        <authorList>
            <person name="Mo P."/>
        </authorList>
    </citation>
    <scope>NUCLEOTIDE SEQUENCE [LARGE SCALE GENOMIC DNA]</scope>
    <source>
        <strain evidence="2 3">GY16</strain>
    </source>
</reference>